<feature type="compositionally biased region" description="Basic residues" evidence="1">
    <location>
        <begin position="121"/>
        <end position="132"/>
    </location>
</feature>
<feature type="region of interest" description="Disordered" evidence="1">
    <location>
        <begin position="217"/>
        <end position="237"/>
    </location>
</feature>
<proteinExistence type="predicted"/>
<dbReference type="AlphaFoldDB" id="A0A2T5GH94"/>
<comment type="caution">
    <text evidence="2">The sequence shown here is derived from an EMBL/GenBank/DDBJ whole genome shotgun (WGS) entry which is preliminary data.</text>
</comment>
<accession>A0A2T5GH94</accession>
<protein>
    <submittedName>
        <fullName evidence="2">Uncharacterized protein</fullName>
    </submittedName>
</protein>
<dbReference type="EMBL" id="QAOG01000007">
    <property type="protein sequence ID" value="PTQ58700.1"/>
    <property type="molecule type" value="Genomic_DNA"/>
</dbReference>
<dbReference type="Proteomes" id="UP000244189">
    <property type="component" value="Unassembled WGS sequence"/>
</dbReference>
<sequence length="276" mass="29299">MDRPAGSGHGTGKQDALVALLVGSATMPRSRYPGRLDTLPRWCSHPAPVAVVKDDGCRVDLGAAFRRHGARGRRARRDDDGRFVLRSVPPGLQEPSAADVPAGSASHLAQRGEAGGEINAVRRHAARPKGTRRGADSGLAPRNRSASESRFGRDNPPSVERHPNGPRPARGSVERSGIARWSRNYWPRTFASLLLGTGHHRSAVRLGKPARPIMASTARSASSSCRRGAGAGDADEKPIAARARSAAVVRHDDVVGVAVNRSAKRQLCPAAFNRLG</sequence>
<gene>
    <name evidence="2" type="ORF">C8J26_3569</name>
</gene>
<evidence type="ECO:0000313" key="2">
    <source>
        <dbReference type="EMBL" id="PTQ58700.1"/>
    </source>
</evidence>
<evidence type="ECO:0000256" key="1">
    <source>
        <dbReference type="SAM" id="MobiDB-lite"/>
    </source>
</evidence>
<name>A0A2T5GH94_9SPHN</name>
<feature type="compositionally biased region" description="Basic and acidic residues" evidence="1">
    <location>
        <begin position="145"/>
        <end position="163"/>
    </location>
</feature>
<feature type="compositionally biased region" description="Low complexity" evidence="1">
    <location>
        <begin position="217"/>
        <end position="228"/>
    </location>
</feature>
<keyword evidence="3" id="KW-1185">Reference proteome</keyword>
<reference evidence="2 3" key="1">
    <citation type="submission" date="2018-04" db="EMBL/GenBank/DDBJ databases">
        <title>Genomic Encyclopedia of Type Strains, Phase III (KMG-III): the genomes of soil and plant-associated and newly described type strains.</title>
        <authorList>
            <person name="Whitman W."/>
        </authorList>
    </citation>
    <scope>NUCLEOTIDE SEQUENCE [LARGE SCALE GENOMIC DNA]</scope>
    <source>
        <strain evidence="2 3">MA101b</strain>
    </source>
</reference>
<organism evidence="2 3">
    <name type="scientific">Sphingomonas aurantiaca</name>
    <dbReference type="NCBI Taxonomy" id="185949"/>
    <lineage>
        <taxon>Bacteria</taxon>
        <taxon>Pseudomonadati</taxon>
        <taxon>Pseudomonadota</taxon>
        <taxon>Alphaproteobacteria</taxon>
        <taxon>Sphingomonadales</taxon>
        <taxon>Sphingomonadaceae</taxon>
        <taxon>Sphingomonas</taxon>
    </lineage>
</organism>
<evidence type="ECO:0000313" key="3">
    <source>
        <dbReference type="Proteomes" id="UP000244189"/>
    </source>
</evidence>
<feature type="region of interest" description="Disordered" evidence="1">
    <location>
        <begin position="68"/>
        <end position="175"/>
    </location>
</feature>